<name>A0A8H7XRF1_PSICU</name>
<accession>A0A8H7XRF1</accession>
<proteinExistence type="predicted"/>
<dbReference type="EMBL" id="JAFIQS010000012">
    <property type="protein sequence ID" value="KAG5164174.1"/>
    <property type="molecule type" value="Genomic_DNA"/>
</dbReference>
<evidence type="ECO:0000313" key="1">
    <source>
        <dbReference type="EMBL" id="KAG5164174.1"/>
    </source>
</evidence>
<comment type="caution">
    <text evidence="1">The sequence shown here is derived from an EMBL/GenBank/DDBJ whole genome shotgun (WGS) entry which is preliminary data.</text>
</comment>
<dbReference type="OrthoDB" id="3044119at2759"/>
<dbReference type="AlphaFoldDB" id="A0A8H7XRF1"/>
<protein>
    <submittedName>
        <fullName evidence="1">Uncharacterized protein</fullName>
    </submittedName>
</protein>
<organism evidence="1">
    <name type="scientific">Psilocybe cubensis</name>
    <name type="common">Psychedelic mushroom</name>
    <name type="synonym">Stropharia cubensis</name>
    <dbReference type="NCBI Taxonomy" id="181762"/>
    <lineage>
        <taxon>Eukaryota</taxon>
        <taxon>Fungi</taxon>
        <taxon>Dikarya</taxon>
        <taxon>Basidiomycota</taxon>
        <taxon>Agaricomycotina</taxon>
        <taxon>Agaricomycetes</taxon>
        <taxon>Agaricomycetidae</taxon>
        <taxon>Agaricales</taxon>
        <taxon>Agaricineae</taxon>
        <taxon>Strophariaceae</taxon>
        <taxon>Psilocybe</taxon>
    </lineage>
</organism>
<reference evidence="1" key="1">
    <citation type="submission" date="2021-02" db="EMBL/GenBank/DDBJ databases">
        <title>Psilocybe cubensis genome.</title>
        <authorList>
            <person name="Mckernan K.J."/>
            <person name="Crawford S."/>
            <person name="Trippe A."/>
            <person name="Kane L.T."/>
            <person name="Mclaughlin S."/>
        </authorList>
    </citation>
    <scope>NUCLEOTIDE SEQUENCE [LARGE SCALE GENOMIC DNA]</scope>
    <source>
        <strain evidence="1">MGC-MH-2018</strain>
    </source>
</reference>
<sequence length="156" mass="17558">MSVQNSSPNIPEGYVAIDGPDNIKYVVPRFMISSLENDLAALGAKKDANVVTADLTRKNNSKQSDAYVTLSGILRVPPENSLTDNEMLTLHAEVCALQKSLGILYQDAAHWLYMAEVAKLKVADGDRRYHAYMDRCMTKTLIKLEERHTFREDLRK</sequence>
<gene>
    <name evidence="1" type="ORF">JR316_010668</name>
</gene>